<evidence type="ECO:0000313" key="2">
    <source>
        <dbReference type="EMBL" id="RHN64197.1"/>
    </source>
</evidence>
<name>G7JHW2_MEDTR</name>
<dbReference type="GO" id="GO:0003700">
    <property type="term" value="F:DNA-binding transcription factor activity"/>
    <property type="evidence" value="ECO:0000318"/>
    <property type="project" value="GO_Central"/>
</dbReference>
<organism evidence="1 4">
    <name type="scientific">Medicago truncatula</name>
    <name type="common">Barrel medic</name>
    <name type="synonym">Medicago tribuloides</name>
    <dbReference type="NCBI Taxonomy" id="3880"/>
    <lineage>
        <taxon>Eukaryota</taxon>
        <taxon>Viridiplantae</taxon>
        <taxon>Streptophyta</taxon>
        <taxon>Embryophyta</taxon>
        <taxon>Tracheophyta</taxon>
        <taxon>Spermatophyta</taxon>
        <taxon>Magnoliopsida</taxon>
        <taxon>eudicotyledons</taxon>
        <taxon>Gunneridae</taxon>
        <taxon>Pentapetalae</taxon>
        <taxon>rosids</taxon>
        <taxon>fabids</taxon>
        <taxon>Fabales</taxon>
        <taxon>Fabaceae</taxon>
        <taxon>Papilionoideae</taxon>
        <taxon>50 kb inversion clade</taxon>
        <taxon>NPAAA clade</taxon>
        <taxon>Hologalegina</taxon>
        <taxon>IRL clade</taxon>
        <taxon>Trifolieae</taxon>
        <taxon>Medicago</taxon>
    </lineage>
</organism>
<dbReference type="HOGENOM" id="CLU_2336836_0_0_1"/>
<reference evidence="3" key="3">
    <citation type="submission" date="2015-04" db="UniProtKB">
        <authorList>
            <consortium name="EnsemblPlants"/>
        </authorList>
    </citation>
    <scope>IDENTIFICATION</scope>
    <source>
        <strain evidence="3">cv. Jemalong A17</strain>
    </source>
</reference>
<reference evidence="1 4" key="1">
    <citation type="journal article" date="2011" name="Nature">
        <title>The Medicago genome provides insight into the evolution of rhizobial symbioses.</title>
        <authorList>
            <person name="Young N.D."/>
            <person name="Debelle F."/>
            <person name="Oldroyd G.E."/>
            <person name="Geurts R."/>
            <person name="Cannon S.B."/>
            <person name="Udvardi M.K."/>
            <person name="Benedito V.A."/>
            <person name="Mayer K.F."/>
            <person name="Gouzy J."/>
            <person name="Schoof H."/>
            <person name="Van de Peer Y."/>
            <person name="Proost S."/>
            <person name="Cook D.R."/>
            <person name="Meyers B.C."/>
            <person name="Spannagl M."/>
            <person name="Cheung F."/>
            <person name="De Mita S."/>
            <person name="Krishnakumar V."/>
            <person name="Gundlach H."/>
            <person name="Zhou S."/>
            <person name="Mudge J."/>
            <person name="Bharti A.K."/>
            <person name="Murray J.D."/>
            <person name="Naoumkina M.A."/>
            <person name="Rosen B."/>
            <person name="Silverstein K.A."/>
            <person name="Tang H."/>
            <person name="Rombauts S."/>
            <person name="Zhao P.X."/>
            <person name="Zhou P."/>
            <person name="Barbe V."/>
            <person name="Bardou P."/>
            <person name="Bechner M."/>
            <person name="Bellec A."/>
            <person name="Berger A."/>
            <person name="Berges H."/>
            <person name="Bidwell S."/>
            <person name="Bisseling T."/>
            <person name="Choisne N."/>
            <person name="Couloux A."/>
            <person name="Denny R."/>
            <person name="Deshpande S."/>
            <person name="Dai X."/>
            <person name="Doyle J.J."/>
            <person name="Dudez A.M."/>
            <person name="Farmer A.D."/>
            <person name="Fouteau S."/>
            <person name="Franken C."/>
            <person name="Gibelin C."/>
            <person name="Gish J."/>
            <person name="Goldstein S."/>
            <person name="Gonzalez A.J."/>
            <person name="Green P.J."/>
            <person name="Hallab A."/>
            <person name="Hartog M."/>
            <person name="Hua A."/>
            <person name="Humphray S.J."/>
            <person name="Jeong D.H."/>
            <person name="Jing Y."/>
            <person name="Jocker A."/>
            <person name="Kenton S.M."/>
            <person name="Kim D.J."/>
            <person name="Klee K."/>
            <person name="Lai H."/>
            <person name="Lang C."/>
            <person name="Lin S."/>
            <person name="Macmil S.L."/>
            <person name="Magdelenat G."/>
            <person name="Matthews L."/>
            <person name="McCorrison J."/>
            <person name="Monaghan E.L."/>
            <person name="Mun J.H."/>
            <person name="Najar F.Z."/>
            <person name="Nicholson C."/>
            <person name="Noirot C."/>
            <person name="O'Bleness M."/>
            <person name="Paule C.R."/>
            <person name="Poulain J."/>
            <person name="Prion F."/>
            <person name="Qin B."/>
            <person name="Qu C."/>
            <person name="Retzel E.F."/>
            <person name="Riddle C."/>
            <person name="Sallet E."/>
            <person name="Samain S."/>
            <person name="Samson N."/>
            <person name="Sanders I."/>
            <person name="Saurat O."/>
            <person name="Scarpelli C."/>
            <person name="Schiex T."/>
            <person name="Segurens B."/>
            <person name="Severin A.J."/>
            <person name="Sherrier D.J."/>
            <person name="Shi R."/>
            <person name="Sims S."/>
            <person name="Singer S.R."/>
            <person name="Sinharoy S."/>
            <person name="Sterck L."/>
            <person name="Viollet A."/>
            <person name="Wang B.B."/>
            <person name="Wang K."/>
            <person name="Wang M."/>
            <person name="Wang X."/>
            <person name="Warfsmann J."/>
            <person name="Weissenbach J."/>
            <person name="White D.D."/>
            <person name="White J.D."/>
            <person name="Wiley G.B."/>
            <person name="Wincker P."/>
            <person name="Xing Y."/>
            <person name="Yang L."/>
            <person name="Yao Z."/>
            <person name="Ying F."/>
            <person name="Zhai J."/>
            <person name="Zhou L."/>
            <person name="Zuber A."/>
            <person name="Denarie J."/>
            <person name="Dixon R.A."/>
            <person name="May G.D."/>
            <person name="Schwartz D.C."/>
            <person name="Rogers J."/>
            <person name="Quetier F."/>
            <person name="Town C.D."/>
            <person name="Roe B.A."/>
        </authorList>
    </citation>
    <scope>NUCLEOTIDE SEQUENCE [LARGE SCALE GENOMIC DNA]</scope>
    <source>
        <strain evidence="1">A17</strain>
        <strain evidence="3 4">cv. Jemalong A17</strain>
    </source>
</reference>
<dbReference type="Gramene" id="rna26984">
    <property type="protein sequence ID" value="RHN64197.1"/>
    <property type="gene ID" value="gene26984"/>
</dbReference>
<dbReference type="GO" id="GO:0043565">
    <property type="term" value="F:sequence-specific DNA binding"/>
    <property type="evidence" value="ECO:0000318"/>
    <property type="project" value="GO_Central"/>
</dbReference>
<dbReference type="PaxDb" id="3880-AES91741"/>
<proteinExistence type="predicted"/>
<dbReference type="GO" id="GO:0006355">
    <property type="term" value="P:regulation of DNA-templated transcription"/>
    <property type="evidence" value="ECO:0000318"/>
    <property type="project" value="GO_Central"/>
</dbReference>
<dbReference type="AlphaFoldDB" id="G7JHW2"/>
<dbReference type="Proteomes" id="UP000002051">
    <property type="component" value="Chromosome 4"/>
</dbReference>
<dbReference type="EnsemblPlants" id="AES91741">
    <property type="protein sequence ID" value="AES91741"/>
    <property type="gene ID" value="MTR_4g118430"/>
</dbReference>
<dbReference type="EMBL" id="PSQE01000004">
    <property type="protein sequence ID" value="RHN64197.1"/>
    <property type="molecule type" value="Genomic_DNA"/>
</dbReference>
<accession>G7JHW2</accession>
<dbReference type="GO" id="GO:0005634">
    <property type="term" value="C:nucleus"/>
    <property type="evidence" value="ECO:0000318"/>
    <property type="project" value="GO_Central"/>
</dbReference>
<evidence type="ECO:0000313" key="3">
    <source>
        <dbReference type="EnsemblPlants" id="AES91741"/>
    </source>
</evidence>
<reference evidence="2" key="5">
    <citation type="journal article" date="2018" name="Nat. Plants">
        <title>Whole-genome landscape of Medicago truncatula symbiotic genes.</title>
        <authorList>
            <person name="Pecrix Y."/>
            <person name="Gamas P."/>
            <person name="Carrere S."/>
        </authorList>
    </citation>
    <scope>NUCLEOTIDE SEQUENCE</scope>
    <source>
        <tissue evidence="2">Leaves</tissue>
    </source>
</reference>
<dbReference type="EMBL" id="CM001220">
    <property type="protein sequence ID" value="AES91741.1"/>
    <property type="molecule type" value="Genomic_DNA"/>
</dbReference>
<dbReference type="Proteomes" id="UP000265566">
    <property type="component" value="Chromosome 4"/>
</dbReference>
<evidence type="ECO:0000313" key="1">
    <source>
        <dbReference type="EMBL" id="AES91741.1"/>
    </source>
</evidence>
<sequence length="98" mass="10876">MLEEMKESRMKVLANPNCSVSVSVATCNQHDIFQYREETVARTGLTTAILRIFLENQPEVLSSNVFVNDGKLTMSVTALVKNEKGASVEKIKSEIISL</sequence>
<protein>
    <submittedName>
        <fullName evidence="1 3">Uncharacterized protein</fullName>
    </submittedName>
</protein>
<gene>
    <name evidence="1" type="ordered locus">MTR_4g118430</name>
    <name evidence="2" type="ORF">MtrunA17_Chr4g0066461</name>
</gene>
<reference evidence="5" key="4">
    <citation type="journal article" date="2018" name="Nat. Plants">
        <title>Whole-genome landscape of Medicago truncatula symbiotic genes.</title>
        <authorList>
            <person name="Pecrix Y."/>
            <person name="Staton S.E."/>
            <person name="Sallet E."/>
            <person name="Lelandais-Briere C."/>
            <person name="Moreau S."/>
            <person name="Carrere S."/>
            <person name="Blein T."/>
            <person name="Jardinaud M.F."/>
            <person name="Latrasse D."/>
            <person name="Zouine M."/>
            <person name="Zahm M."/>
            <person name="Kreplak J."/>
            <person name="Mayjonade B."/>
            <person name="Satge C."/>
            <person name="Perez M."/>
            <person name="Cauet S."/>
            <person name="Marande W."/>
            <person name="Chantry-Darmon C."/>
            <person name="Lopez-Roques C."/>
            <person name="Bouchez O."/>
            <person name="Berard A."/>
            <person name="Debelle F."/>
            <person name="Munos S."/>
            <person name="Bendahmane A."/>
            <person name="Berges H."/>
            <person name="Niebel A."/>
            <person name="Buitink J."/>
            <person name="Frugier F."/>
            <person name="Benhamed M."/>
            <person name="Crespi M."/>
            <person name="Gouzy J."/>
            <person name="Gamas P."/>
        </authorList>
    </citation>
    <scope>NUCLEOTIDE SEQUENCE [LARGE SCALE GENOMIC DNA]</scope>
    <source>
        <strain evidence="5">cv. Jemalong A17</strain>
    </source>
</reference>
<keyword evidence="4" id="KW-1185">Reference proteome</keyword>
<evidence type="ECO:0000313" key="4">
    <source>
        <dbReference type="Proteomes" id="UP000002051"/>
    </source>
</evidence>
<reference evidence="1 4" key="2">
    <citation type="journal article" date="2014" name="BMC Genomics">
        <title>An improved genome release (version Mt4.0) for the model legume Medicago truncatula.</title>
        <authorList>
            <person name="Tang H."/>
            <person name="Krishnakumar V."/>
            <person name="Bidwell S."/>
            <person name="Rosen B."/>
            <person name="Chan A."/>
            <person name="Zhou S."/>
            <person name="Gentzbittel L."/>
            <person name="Childs K.L."/>
            <person name="Yandell M."/>
            <person name="Gundlach H."/>
            <person name="Mayer K.F."/>
            <person name="Schwartz D.C."/>
            <person name="Town C.D."/>
        </authorList>
    </citation>
    <scope>GENOME REANNOTATION</scope>
    <source>
        <strain evidence="3 4">cv. Jemalong A17</strain>
    </source>
</reference>
<evidence type="ECO:0000313" key="5">
    <source>
        <dbReference type="Proteomes" id="UP000265566"/>
    </source>
</evidence>